<keyword evidence="5" id="KW-1185">Reference proteome</keyword>
<evidence type="ECO:0000259" key="3">
    <source>
        <dbReference type="Pfam" id="PF13505"/>
    </source>
</evidence>
<proteinExistence type="predicted"/>
<protein>
    <submittedName>
        <fullName evidence="4">Porin family protein</fullName>
    </submittedName>
</protein>
<name>A0ABS7CVN9_9BACT</name>
<keyword evidence="1 2" id="KW-0732">Signal</keyword>
<dbReference type="Gene3D" id="2.40.128.130">
    <property type="entry name" value="Autotransporter beta-domain"/>
    <property type="match status" value="1"/>
</dbReference>
<dbReference type="SUPFAM" id="SSF56925">
    <property type="entry name" value="OMPA-like"/>
    <property type="match status" value="1"/>
</dbReference>
<dbReference type="Pfam" id="PF13505">
    <property type="entry name" value="OMP_b-brl"/>
    <property type="match status" value="1"/>
</dbReference>
<comment type="caution">
    <text evidence="4">The sequence shown here is derived from an EMBL/GenBank/DDBJ whole genome shotgun (WGS) entry which is preliminary data.</text>
</comment>
<sequence length="228" mass="25867">MKKIFFTVLCFVLVQLSFAQIPQGSWTATGTLGYTSRTEEAKSGNVELNRQSYQVSPGIGYFVTNNLELGLMAGYRYSEHDEKNSIMAGPSYTNYHEIKNYSAGVYARAYKFLVNNLAVYGQADVNYNFSDVSYKQVLSSFSKYELENKTETNYFSAAVRPGIAFFLSDKISLNATYGELSYSRNNEEQQRRELIFNETTTRDTSSESNQFQLVLSSSSFNLGLSFYF</sequence>
<reference evidence="4 5" key="1">
    <citation type="journal article" date="2016" name="Int. J. Syst. Evol. Microbiol.">
        <title>Pontibacter aydingkolensis sp. nov., isolated from soil of a salt lake.</title>
        <authorList>
            <person name="Osman G."/>
            <person name="Zhang T."/>
            <person name="Lou K."/>
            <person name="Gao Y."/>
            <person name="Chang W."/>
            <person name="Lin Q."/>
            <person name="Yang H.M."/>
            <person name="Huo X.D."/>
            <person name="Wang N."/>
        </authorList>
    </citation>
    <scope>NUCLEOTIDE SEQUENCE [LARGE SCALE GENOMIC DNA]</scope>
    <source>
        <strain evidence="4 5">KACC 19255</strain>
    </source>
</reference>
<dbReference type="Proteomes" id="UP000813018">
    <property type="component" value="Unassembled WGS sequence"/>
</dbReference>
<dbReference type="EMBL" id="JAHYXK010000010">
    <property type="protein sequence ID" value="MBW7467931.1"/>
    <property type="molecule type" value="Genomic_DNA"/>
</dbReference>
<evidence type="ECO:0000313" key="5">
    <source>
        <dbReference type="Proteomes" id="UP000813018"/>
    </source>
</evidence>
<dbReference type="InterPro" id="IPR011250">
    <property type="entry name" value="OMP/PagP_B-barrel"/>
</dbReference>
<feature type="domain" description="Outer membrane protein beta-barrel" evidence="3">
    <location>
        <begin position="8"/>
        <end position="226"/>
    </location>
</feature>
<feature type="chain" id="PRO_5045246774" evidence="2">
    <location>
        <begin position="20"/>
        <end position="228"/>
    </location>
</feature>
<dbReference type="InterPro" id="IPR027385">
    <property type="entry name" value="Beta-barrel_OMP"/>
</dbReference>
<feature type="signal peptide" evidence="2">
    <location>
        <begin position="1"/>
        <end position="19"/>
    </location>
</feature>
<organism evidence="4 5">
    <name type="scientific">Pontibacter aydingkolensis</name>
    <dbReference type="NCBI Taxonomy" id="1911536"/>
    <lineage>
        <taxon>Bacteria</taxon>
        <taxon>Pseudomonadati</taxon>
        <taxon>Bacteroidota</taxon>
        <taxon>Cytophagia</taxon>
        <taxon>Cytophagales</taxon>
        <taxon>Hymenobacteraceae</taxon>
        <taxon>Pontibacter</taxon>
    </lineage>
</organism>
<gene>
    <name evidence="4" type="ORF">K0O23_12725</name>
</gene>
<dbReference type="InterPro" id="IPR036709">
    <property type="entry name" value="Autotransporte_beta_dom_sf"/>
</dbReference>
<evidence type="ECO:0000256" key="1">
    <source>
        <dbReference type="ARBA" id="ARBA00022729"/>
    </source>
</evidence>
<dbReference type="RefSeq" id="WP_219877809.1">
    <property type="nucleotide sequence ID" value="NZ_JAHYXK010000010.1"/>
</dbReference>
<evidence type="ECO:0000313" key="4">
    <source>
        <dbReference type="EMBL" id="MBW7467931.1"/>
    </source>
</evidence>
<accession>A0ABS7CVN9</accession>
<evidence type="ECO:0000256" key="2">
    <source>
        <dbReference type="SAM" id="SignalP"/>
    </source>
</evidence>